<evidence type="ECO:0000313" key="15">
    <source>
        <dbReference type="Proteomes" id="UP000008068"/>
    </source>
</evidence>
<dbReference type="InParanoid" id="G0PBW7"/>
<dbReference type="GO" id="GO:1990904">
    <property type="term" value="C:ribonucleoprotein complex"/>
    <property type="evidence" value="ECO:0007669"/>
    <property type="project" value="UniProtKB-KW"/>
</dbReference>
<dbReference type="STRING" id="135651.G0PBW7"/>
<keyword evidence="6" id="KW-0694">RNA-binding</keyword>
<keyword evidence="3" id="KW-0699">rRNA-binding</keyword>
<name>G0PBW7_CAEBE</name>
<keyword evidence="8" id="KW-0689">Ribosomal protein</keyword>
<organism evidence="15">
    <name type="scientific">Caenorhabditis brenneri</name>
    <name type="common">Nematode worm</name>
    <dbReference type="NCBI Taxonomy" id="135651"/>
    <lineage>
        <taxon>Eukaryota</taxon>
        <taxon>Metazoa</taxon>
        <taxon>Ecdysozoa</taxon>
        <taxon>Nematoda</taxon>
        <taxon>Chromadorea</taxon>
        <taxon>Rhabditida</taxon>
        <taxon>Rhabditina</taxon>
        <taxon>Rhabditomorpha</taxon>
        <taxon>Rhabditoidea</taxon>
        <taxon>Rhabditidae</taxon>
        <taxon>Peloderinae</taxon>
        <taxon>Caenorhabditis</taxon>
    </lineage>
</organism>
<keyword evidence="9" id="KW-0496">Mitochondrion</keyword>
<dbReference type="Pfam" id="PF22330">
    <property type="entry name" value="Rib_mS39_PPR"/>
    <property type="match status" value="1"/>
</dbReference>
<dbReference type="GO" id="GO:0032543">
    <property type="term" value="P:mitochondrial translation"/>
    <property type="evidence" value="ECO:0007669"/>
    <property type="project" value="InterPro"/>
</dbReference>
<proteinExistence type="inferred from homology"/>
<dbReference type="OrthoDB" id="185373at2759"/>
<dbReference type="PANTHER" id="PTHR16276">
    <property type="entry name" value="PENTATRICOPEPTIDE REPEAT DOMAIN-CONTAINING PROTEIN 3"/>
    <property type="match status" value="1"/>
</dbReference>
<protein>
    <recommendedName>
        <fullName evidence="11">Small ribosomal subunit protein mS39</fullName>
    </recommendedName>
</protein>
<keyword evidence="15" id="KW-1185">Reference proteome</keyword>
<evidence type="ECO:0000256" key="9">
    <source>
        <dbReference type="ARBA" id="ARBA00023128"/>
    </source>
</evidence>
<dbReference type="FunFam" id="1.25.40.10:FF:002654">
    <property type="entry name" value="Protein CBG23745"/>
    <property type="match status" value="1"/>
</dbReference>
<dbReference type="EMBL" id="GL380222">
    <property type="protein sequence ID" value="EGT50711.1"/>
    <property type="molecule type" value="Genomic_DNA"/>
</dbReference>
<dbReference type="InterPro" id="IPR011990">
    <property type="entry name" value="TPR-like_helical_dom_sf"/>
</dbReference>
<evidence type="ECO:0000256" key="8">
    <source>
        <dbReference type="ARBA" id="ARBA00022980"/>
    </source>
</evidence>
<evidence type="ECO:0000256" key="6">
    <source>
        <dbReference type="ARBA" id="ARBA00022884"/>
    </source>
</evidence>
<dbReference type="HOGENOM" id="CLU_401276_0_0_1"/>
<evidence type="ECO:0000256" key="13">
    <source>
        <dbReference type="SAM" id="MobiDB-lite"/>
    </source>
</evidence>
<dbReference type="GO" id="GO:0005840">
    <property type="term" value="C:ribosome"/>
    <property type="evidence" value="ECO:0007669"/>
    <property type="project" value="UniProtKB-KW"/>
</dbReference>
<dbReference type="PANTHER" id="PTHR16276:SF1">
    <property type="entry name" value="SMALL RIBOSOMAL SUBUNIT PROTEIN MS39"/>
    <property type="match status" value="1"/>
</dbReference>
<comment type="similarity">
    <text evidence="2">Belongs to the mitochondrion-specific ribosomal protein mS39 family.</text>
</comment>
<comment type="subcellular location">
    <subcellularLocation>
        <location evidence="1">Mitochondrion</location>
    </subcellularLocation>
</comment>
<dbReference type="PROSITE" id="PS51375">
    <property type="entry name" value="PPR"/>
    <property type="match status" value="1"/>
</dbReference>
<dbReference type="InterPro" id="IPR055063">
    <property type="entry name" value="Rib_mS39_PPR"/>
</dbReference>
<keyword evidence="5" id="KW-0810">Translation regulation</keyword>
<dbReference type="Proteomes" id="UP000008068">
    <property type="component" value="Unassembled WGS sequence"/>
</dbReference>
<evidence type="ECO:0000313" key="14">
    <source>
        <dbReference type="EMBL" id="EGT50711.1"/>
    </source>
</evidence>
<dbReference type="InterPro" id="IPR002885">
    <property type="entry name" value="PPR_rpt"/>
</dbReference>
<evidence type="ECO:0000256" key="10">
    <source>
        <dbReference type="ARBA" id="ARBA00023274"/>
    </source>
</evidence>
<evidence type="ECO:0000256" key="4">
    <source>
        <dbReference type="ARBA" id="ARBA00022737"/>
    </source>
</evidence>
<dbReference type="GO" id="GO:0043024">
    <property type="term" value="F:ribosomal small subunit binding"/>
    <property type="evidence" value="ECO:0007669"/>
    <property type="project" value="InterPro"/>
</dbReference>
<dbReference type="AlphaFoldDB" id="G0PBW7"/>
<evidence type="ECO:0000256" key="7">
    <source>
        <dbReference type="ARBA" id="ARBA00022946"/>
    </source>
</evidence>
<keyword evidence="7" id="KW-0809">Transit peptide</keyword>
<accession>G0PBW7</accession>
<dbReference type="eggNOG" id="KOG4422">
    <property type="taxonomic scope" value="Eukaryota"/>
</dbReference>
<sequence length="686" mass="78099">MIGRVGLGRVLSRSLSTAEVSQKLTIQLAIERSPTDLLNALSETVGPDTTAPHFAYIDDPITIPSTQSAKKTYFMAKEFGKRAARELATEWPTLFAFDRDQPRLPAFRPQHLADPLQVAPTEKSLLAMIESREVQDSCILYERMRSENVEVSEKTQMELFRLVTYYNSSNIPYSEWENWAGMRNYGEDGQSVWKSGAVADLLFETLPKTDESVSIMISGLCKYSDHGTLDRARQLYKEHRASNGKIYREAFNGLIGASSYSVAKKLAAEMASQNISPDIHTFNSLLTAATRSGKFEERVKSITEIIGEMKELGVEPALSSYHIIVKNLIDSKLLESEKRESDEQKNAYNRQLTLAVSWLNEILSGISGQALVPVTSKCNIFFVEAMGILYRTSNEKLAEQLLSIYESKTNQVKMPEFTIQSMFYNRYLQLAIEQTASLNRIYDLYTSKVALMVDNDVLAPLIPHTRRYSVKLSVINKFKIQIVWNETEKMSICLEVGEENEYLQDENFVISRQTLGLGFTHLVTSLLNNHDLEHAYFRSMTADRMEHVHAPKEVKNAPKAKRVRQSRLNLDNFSPYESNSPRPSNVAQISPLTRFNLPIQRLQFENEDFMDLYTDDNNHRPDSVAFLSQCLSDALMMEPGVSPRLSTLRPRSSLRTPESQYRFNHHRNDHTAKLTPKRTHASDKKN</sequence>
<feature type="region of interest" description="Disordered" evidence="13">
    <location>
        <begin position="642"/>
        <end position="686"/>
    </location>
</feature>
<dbReference type="GO" id="GO:0005739">
    <property type="term" value="C:mitochondrion"/>
    <property type="evidence" value="ECO:0007669"/>
    <property type="project" value="UniProtKB-SubCell"/>
</dbReference>
<evidence type="ECO:0000256" key="1">
    <source>
        <dbReference type="ARBA" id="ARBA00004173"/>
    </source>
</evidence>
<evidence type="ECO:0000256" key="3">
    <source>
        <dbReference type="ARBA" id="ARBA00022730"/>
    </source>
</evidence>
<dbReference type="Gene3D" id="1.25.40.10">
    <property type="entry name" value="Tetratricopeptide repeat domain"/>
    <property type="match status" value="1"/>
</dbReference>
<feature type="repeat" description="PPR" evidence="12">
    <location>
        <begin position="278"/>
        <end position="316"/>
    </location>
</feature>
<dbReference type="Pfam" id="PF13812">
    <property type="entry name" value="PPR_3"/>
    <property type="match status" value="1"/>
</dbReference>
<reference evidence="15" key="1">
    <citation type="submission" date="2011-07" db="EMBL/GenBank/DDBJ databases">
        <authorList>
            <consortium name="Caenorhabditis brenneri Sequencing and Analysis Consortium"/>
            <person name="Wilson R.K."/>
        </authorList>
    </citation>
    <scope>NUCLEOTIDE SEQUENCE [LARGE SCALE GENOMIC DNA]</scope>
    <source>
        <strain evidence="15">PB2801</strain>
    </source>
</reference>
<feature type="compositionally biased region" description="Low complexity" evidence="13">
    <location>
        <begin position="642"/>
        <end position="657"/>
    </location>
</feature>
<keyword evidence="10" id="KW-0687">Ribonucleoprotein</keyword>
<evidence type="ECO:0000256" key="12">
    <source>
        <dbReference type="PROSITE-ProRule" id="PRU00708"/>
    </source>
</evidence>
<evidence type="ECO:0000256" key="5">
    <source>
        <dbReference type="ARBA" id="ARBA00022845"/>
    </source>
</evidence>
<gene>
    <name evidence="14" type="ORF">CAEBREN_29243</name>
</gene>
<keyword evidence="4" id="KW-0677">Repeat</keyword>
<evidence type="ECO:0000256" key="11">
    <source>
        <dbReference type="ARBA" id="ARBA00035134"/>
    </source>
</evidence>
<dbReference type="GO" id="GO:0006417">
    <property type="term" value="P:regulation of translation"/>
    <property type="evidence" value="ECO:0007669"/>
    <property type="project" value="UniProtKB-KW"/>
</dbReference>
<dbReference type="InterPro" id="IPR037387">
    <property type="entry name" value="PTCD3"/>
</dbReference>
<evidence type="ECO:0000256" key="2">
    <source>
        <dbReference type="ARBA" id="ARBA00008551"/>
    </source>
</evidence>
<dbReference type="GO" id="GO:0019843">
    <property type="term" value="F:rRNA binding"/>
    <property type="evidence" value="ECO:0007669"/>
    <property type="project" value="UniProtKB-KW"/>
</dbReference>